<comment type="caution">
    <text evidence="1">The sequence shown here is derived from an EMBL/GenBank/DDBJ whole genome shotgun (WGS) entry which is preliminary data.</text>
</comment>
<dbReference type="EMBL" id="CM055094">
    <property type="protein sequence ID" value="KAJ7563485.1"/>
    <property type="molecule type" value="Genomic_DNA"/>
</dbReference>
<protein>
    <submittedName>
        <fullName evidence="1">Uncharacterized protein</fullName>
    </submittedName>
</protein>
<sequence>MAGVPSSSSPAPQDVSAGKRATPPAFAFPAVHPVHSLASQERLQQARSLPATKDAAFLANDVQRHFPNRANSDTPVGLQEAPSENLSRFTNSNESSGDTAYNLQPGYSTPASVFTPDGKWTNSNGLSDRAPSAEMLPVSSTYRQASEVPMGFPPNFTGTPRFIGPPGPPVFDSPIKPIASPSNQQGLQGNLPFSEIPISPARGRPLPFAAANGREDQAVRYPSVPHNDYDSFAASASTSFVLFTSRMVLKEKRLANTASLGFGALITPGKDIGTALPTIHRDAFRCHNCGAYPNPYCSIEPNSGQWKCVLCSKRNSTGGEYRVAIKDELQNWSELVTTVVDYVDVGTRRPGFVPVSDSTMAAPIIVLIDESLDEAHLQHLQSSLHSFFDSLSPLTRIGIVSYGKTVSIYDLSEVGLAAADIIPGDISPSQDFMKMLIYGTGVYLAPIHACLQIAQMIVSSLRPYRGKLPEFARERCLGTAIDVALALIQGPSTDLPRSMVKRSGGSNRILVCAGGPNTIGPGAVPPNENNPNHAYLKSKAIKYMEHCGMEARRLDTAVDIFCAGTCPVNVQTLQPLVKASGGVLILHDDFGEAFGLNMQRAVRRAKGFRGILEVRCTDDIAVTRIVGPGEEAGSDASESFRNDTSVSLEMLSVEESQGFALVMTLSKNLTDDYVYFQFVVRFTNAYQANVTRVITVRLSTTNSVSTYLQSVNDEVAAVLISKKTVLEAKTASDAAEMRLSVDERIKDISLKFGKQMPRSKLRLFPTELSRIPELLFHLRRGPLLGSIVGHEDERAILRNLFLQASFDLALRMLSPRVLMYHEGGAFEEIPAHSLAMQSDTALVLDHGTDIFIWTGQDITGDELRSAATQASCRTLAHELIELRFPAPRTVAFKEGSSQSRYLQARLIPAHKDPPYEQEVRFPQLRSLRPDQRAKLKAKFFHTDDLSFCEWMRSLKLVPPEPGY</sequence>
<proteinExistence type="predicted"/>
<name>A0ACC2EAV0_DIPCM</name>
<organism evidence="1 2">
    <name type="scientific">Diphasiastrum complanatum</name>
    <name type="common">Issler's clubmoss</name>
    <name type="synonym">Lycopodium complanatum</name>
    <dbReference type="NCBI Taxonomy" id="34168"/>
    <lineage>
        <taxon>Eukaryota</taxon>
        <taxon>Viridiplantae</taxon>
        <taxon>Streptophyta</taxon>
        <taxon>Embryophyta</taxon>
        <taxon>Tracheophyta</taxon>
        <taxon>Lycopodiopsida</taxon>
        <taxon>Lycopodiales</taxon>
        <taxon>Lycopodiaceae</taxon>
        <taxon>Lycopodioideae</taxon>
        <taxon>Diphasiastrum</taxon>
    </lineage>
</organism>
<dbReference type="Proteomes" id="UP001162992">
    <property type="component" value="Chromosome 3"/>
</dbReference>
<evidence type="ECO:0000313" key="1">
    <source>
        <dbReference type="EMBL" id="KAJ7563485.1"/>
    </source>
</evidence>
<keyword evidence="2" id="KW-1185">Reference proteome</keyword>
<accession>A0ACC2EAV0</accession>
<reference evidence="2" key="1">
    <citation type="journal article" date="2024" name="Proc. Natl. Acad. Sci. U.S.A.">
        <title>Extraordinary preservation of gene collinearity over three hundred million years revealed in homosporous lycophytes.</title>
        <authorList>
            <person name="Li C."/>
            <person name="Wickell D."/>
            <person name="Kuo L.Y."/>
            <person name="Chen X."/>
            <person name="Nie B."/>
            <person name="Liao X."/>
            <person name="Peng D."/>
            <person name="Ji J."/>
            <person name="Jenkins J."/>
            <person name="Williams M."/>
            <person name="Shu S."/>
            <person name="Plott C."/>
            <person name="Barry K."/>
            <person name="Rajasekar S."/>
            <person name="Grimwood J."/>
            <person name="Han X."/>
            <person name="Sun S."/>
            <person name="Hou Z."/>
            <person name="He W."/>
            <person name="Dai G."/>
            <person name="Sun C."/>
            <person name="Schmutz J."/>
            <person name="Leebens-Mack J.H."/>
            <person name="Li F.W."/>
            <person name="Wang L."/>
        </authorList>
    </citation>
    <scope>NUCLEOTIDE SEQUENCE [LARGE SCALE GENOMIC DNA]</scope>
    <source>
        <strain evidence="2">cv. PW_Plant_1</strain>
    </source>
</reference>
<evidence type="ECO:0000313" key="2">
    <source>
        <dbReference type="Proteomes" id="UP001162992"/>
    </source>
</evidence>
<gene>
    <name evidence="1" type="ORF">O6H91_03G112300</name>
</gene>